<dbReference type="EMBL" id="UGMS01000001">
    <property type="protein sequence ID" value="STV79720.1"/>
    <property type="molecule type" value="Genomic_DNA"/>
</dbReference>
<dbReference type="Gene3D" id="1.20.5.170">
    <property type="match status" value="1"/>
</dbReference>
<name>A0A7H4N749_9ENTR</name>
<keyword evidence="1" id="KW-0808">Transferase</keyword>
<dbReference type="AlphaFoldDB" id="A0A7H4N749"/>
<accession>A0A7H4N749</accession>
<keyword evidence="1" id="KW-0012">Acyltransferase</keyword>
<proteinExistence type="predicted"/>
<comment type="caution">
    <text evidence="1">The sequence shown here is derived from an EMBL/GenBank/DDBJ whole genome shotgun (WGS) entry which is preliminary data.</text>
</comment>
<evidence type="ECO:0000313" key="1">
    <source>
        <dbReference type="EMBL" id="STV79720.1"/>
    </source>
</evidence>
<evidence type="ECO:0000313" key="2">
    <source>
        <dbReference type="Proteomes" id="UP000254863"/>
    </source>
</evidence>
<gene>
    <name evidence="1" type="primary">lpxD_1</name>
    <name evidence="1" type="ORF">NCTC11685_02892</name>
</gene>
<dbReference type="Proteomes" id="UP000254863">
    <property type="component" value="Unassembled WGS sequence"/>
</dbReference>
<dbReference type="EC" id="2.3.1.191" evidence="1"/>
<organism evidence="1 2">
    <name type="scientific">Klebsiella michiganensis</name>
    <dbReference type="NCBI Taxonomy" id="1134687"/>
    <lineage>
        <taxon>Bacteria</taxon>
        <taxon>Pseudomonadati</taxon>
        <taxon>Pseudomonadota</taxon>
        <taxon>Gammaproteobacteria</taxon>
        <taxon>Enterobacterales</taxon>
        <taxon>Enterobacteriaceae</taxon>
        <taxon>Klebsiella/Raoultella group</taxon>
        <taxon>Klebsiella</taxon>
    </lineage>
</organism>
<reference evidence="1 2" key="1">
    <citation type="submission" date="2018-06" db="EMBL/GenBank/DDBJ databases">
        <authorList>
            <consortium name="Pathogen Informatics"/>
            <person name="Doyle S."/>
        </authorList>
    </citation>
    <scope>NUCLEOTIDE SEQUENCE [LARGE SCALE GENOMIC DNA]</scope>
    <source>
        <strain evidence="1 2">NCTC11685</strain>
    </source>
</reference>
<dbReference type="GO" id="GO:0103118">
    <property type="term" value="F:UDP-3-O-[(3R)-3-hydroxyacyl]-glucosamine N-acyltransferase activity"/>
    <property type="evidence" value="ECO:0007669"/>
    <property type="project" value="UniProtKB-EC"/>
</dbReference>
<protein>
    <submittedName>
        <fullName evidence="1">UDP-3-O-[3-hydroxymyristoyl] glucosamine N-acyltransferase</fullName>
        <ecNumber evidence="1">2.3.1.191</ecNumber>
    </submittedName>
</protein>
<sequence>MRPITEPGVYSSGIPLQPNKVWRKTAALVLNIDDMSKRLKSH</sequence>